<dbReference type="AlphaFoldDB" id="Q46KE5"/>
<reference evidence="1 2" key="1">
    <citation type="journal article" date="2007" name="PLoS Genet.">
        <title>Patterns and implications of gene gain and loss in the evolution of Prochlorococcus.</title>
        <authorList>
            <person name="Kettler G.C."/>
            <person name="Martiny A.C."/>
            <person name="Huang K."/>
            <person name="Zucker J."/>
            <person name="Coleman M.L."/>
            <person name="Rodrigue S."/>
            <person name="Chen F."/>
            <person name="Lapidus A."/>
            <person name="Ferriera S."/>
            <person name="Johnson J."/>
            <person name="Steglich C."/>
            <person name="Church G.M."/>
            <person name="Richardson P."/>
            <person name="Chisholm S.W."/>
        </authorList>
    </citation>
    <scope>NUCLEOTIDE SEQUENCE [LARGE SCALE GENOMIC DNA]</scope>
    <source>
        <strain evidence="1 2">NATL2A</strain>
    </source>
</reference>
<dbReference type="OrthoDB" id="9891662at2"/>
<dbReference type="HOGENOM" id="CLU_186893_0_0_3"/>
<evidence type="ECO:0000313" key="1">
    <source>
        <dbReference type="EMBL" id="AAZ58033.1"/>
    </source>
</evidence>
<dbReference type="EMBL" id="CP000095">
    <property type="protein sequence ID" value="AAZ58033.1"/>
    <property type="molecule type" value="Genomic_DNA"/>
</dbReference>
<keyword evidence="2" id="KW-1185">Reference proteome</keyword>
<dbReference type="Proteomes" id="UP000002535">
    <property type="component" value="Chromosome"/>
</dbReference>
<proteinExistence type="predicted"/>
<sequence>MKQNKYLSVYSLGIIHPIGVEIKCGSSSVLMSYGNRFAQLSTEAAENAARLVLSQLSERLSFSKHPSNNDEEMECLQFGICSYQVQPQRVNF</sequence>
<protein>
    <submittedName>
        <fullName evidence="1">Uncharacterized protein</fullName>
    </submittedName>
</protein>
<name>Q46KE5_PROMT</name>
<organism evidence="1 2">
    <name type="scientific">Prochlorococcus marinus (strain NATL2A)</name>
    <dbReference type="NCBI Taxonomy" id="59920"/>
    <lineage>
        <taxon>Bacteria</taxon>
        <taxon>Bacillati</taxon>
        <taxon>Cyanobacteriota</taxon>
        <taxon>Cyanophyceae</taxon>
        <taxon>Synechococcales</taxon>
        <taxon>Prochlorococcaceae</taxon>
        <taxon>Prochlorococcus</taxon>
    </lineage>
</organism>
<gene>
    <name evidence="1" type="ordered locus">PMN2A_0542</name>
</gene>
<accession>Q46KE5</accession>
<dbReference type="KEGG" id="pmn:PMN2A_0542"/>
<dbReference type="RefSeq" id="WP_011294639.1">
    <property type="nucleotide sequence ID" value="NC_007335.2"/>
</dbReference>
<evidence type="ECO:0000313" key="2">
    <source>
        <dbReference type="Proteomes" id="UP000002535"/>
    </source>
</evidence>